<accession>A0AAV1QXT9</accession>
<protein>
    <submittedName>
        <fullName evidence="2">Uncharacterized protein</fullName>
    </submittedName>
</protein>
<dbReference type="Proteomes" id="UP001314170">
    <property type="component" value="Unassembled WGS sequence"/>
</dbReference>
<name>A0AAV1QXT9_9ROSI</name>
<proteinExistence type="predicted"/>
<evidence type="ECO:0000256" key="1">
    <source>
        <dbReference type="SAM" id="MobiDB-lite"/>
    </source>
</evidence>
<evidence type="ECO:0000313" key="3">
    <source>
        <dbReference type="Proteomes" id="UP001314170"/>
    </source>
</evidence>
<dbReference type="AlphaFoldDB" id="A0AAV1QXT9"/>
<evidence type="ECO:0000313" key="2">
    <source>
        <dbReference type="EMBL" id="CAK7326266.1"/>
    </source>
</evidence>
<reference evidence="2 3" key="1">
    <citation type="submission" date="2024-01" db="EMBL/GenBank/DDBJ databases">
        <authorList>
            <person name="Waweru B."/>
        </authorList>
    </citation>
    <scope>NUCLEOTIDE SEQUENCE [LARGE SCALE GENOMIC DNA]</scope>
</reference>
<organism evidence="2 3">
    <name type="scientific">Dovyalis caffra</name>
    <dbReference type="NCBI Taxonomy" id="77055"/>
    <lineage>
        <taxon>Eukaryota</taxon>
        <taxon>Viridiplantae</taxon>
        <taxon>Streptophyta</taxon>
        <taxon>Embryophyta</taxon>
        <taxon>Tracheophyta</taxon>
        <taxon>Spermatophyta</taxon>
        <taxon>Magnoliopsida</taxon>
        <taxon>eudicotyledons</taxon>
        <taxon>Gunneridae</taxon>
        <taxon>Pentapetalae</taxon>
        <taxon>rosids</taxon>
        <taxon>fabids</taxon>
        <taxon>Malpighiales</taxon>
        <taxon>Salicaceae</taxon>
        <taxon>Flacourtieae</taxon>
        <taxon>Dovyalis</taxon>
    </lineage>
</organism>
<comment type="caution">
    <text evidence="2">The sequence shown here is derived from an EMBL/GenBank/DDBJ whole genome shotgun (WGS) entry which is preliminary data.</text>
</comment>
<keyword evidence="3" id="KW-1185">Reference proteome</keyword>
<sequence length="277" mass="30666">MSATIRVCIRALTVDLWQASLSANFIGQTLNFESNFQRNPWILYVLGSQPKTTSLPKLLTHHRSPHLSTAVPSAVDSYPSTTVRCCQAAIAISLTQTCNPNPHHQQICLSIDSSLSLLSRMEEEMQGTEAGKKEMPASRSTSSPNSWKPCSLELATSKNRNEVNDIALAPRIAEKAKKICSMANLAIGLIHEILMRFISDWDVKVQIAVYTMVQKFKKNSLSTVSGSARKTTNSKRLRSDCWPLAARGSRVVRNRMMEVSPAVLPQRKKTLPTAVCQ</sequence>
<gene>
    <name evidence="2" type="ORF">DCAF_LOCUS3966</name>
</gene>
<feature type="compositionally biased region" description="Polar residues" evidence="1">
    <location>
        <begin position="138"/>
        <end position="149"/>
    </location>
</feature>
<dbReference type="EMBL" id="CAWUPB010000851">
    <property type="protein sequence ID" value="CAK7326266.1"/>
    <property type="molecule type" value="Genomic_DNA"/>
</dbReference>
<feature type="region of interest" description="Disordered" evidence="1">
    <location>
        <begin position="125"/>
        <end position="149"/>
    </location>
</feature>